<proteinExistence type="predicted"/>
<protein>
    <submittedName>
        <fullName evidence="2">Uncharacterized protein</fullName>
    </submittedName>
</protein>
<evidence type="ECO:0000256" key="1">
    <source>
        <dbReference type="SAM" id="Phobius"/>
    </source>
</evidence>
<dbReference type="EMBL" id="UFYA01000001">
    <property type="protein sequence ID" value="STD11774.1"/>
    <property type="molecule type" value="Genomic_DNA"/>
</dbReference>
<dbReference type="AlphaFoldDB" id="A0AA46H0X4"/>
<sequence length="330" mass="30718">MGNEVDAGAGVWVSGAVIVGVVAASVVASVGAGVGVGAGGVCPSELGVRRPSSLACTEISVAVGVPCGVCGCVSAAVRTFWSAVGVVGSGSVGCGAVRSGLLGVAWSSGCSLVGWLGVGVTGCWGDVGVEASRLLGAAGCGGSCAALLPSSKAGMSLLVAGVAVADGSRTGGVDAACSGAPTAGSVVWSVVGVVTGRVGVAAGAVGAALIGVFVSCVPVMPGMVEVVGDDGDGEVSVMAGVAVVAAPLASDSPGSTPVTGPAIGEVYAMMGASAPVRGAAPMLIIGSSIPGVPGRSAATLPVTVGVFGVCWALLSPCCSVLCSDAVGVCA</sequence>
<reference evidence="2 3" key="1">
    <citation type="submission" date="2018-06" db="EMBL/GenBank/DDBJ databases">
        <authorList>
            <consortium name="Pathogen Informatics"/>
            <person name="Doyle S."/>
        </authorList>
    </citation>
    <scope>NUCLEOTIDE SEQUENCE [LARGE SCALE GENOMIC DNA]</scope>
    <source>
        <strain evidence="2 3">NCTC7915</strain>
    </source>
</reference>
<keyword evidence="1" id="KW-0472">Membrane</keyword>
<evidence type="ECO:0000313" key="3">
    <source>
        <dbReference type="Proteomes" id="UP000254118"/>
    </source>
</evidence>
<dbReference type="Proteomes" id="UP000254118">
    <property type="component" value="Unassembled WGS sequence"/>
</dbReference>
<accession>A0AA46H0X4</accession>
<keyword evidence="1" id="KW-0812">Transmembrane</keyword>
<gene>
    <name evidence="2" type="ORF">NCTC7915_01660</name>
</gene>
<comment type="caution">
    <text evidence="2">The sequence shown here is derived from an EMBL/GenBank/DDBJ whole genome shotgun (WGS) entry which is preliminary data.</text>
</comment>
<feature type="transmembrane region" description="Helical" evidence="1">
    <location>
        <begin position="12"/>
        <end position="42"/>
    </location>
</feature>
<organism evidence="2 3">
    <name type="scientific">Dermatophilus congolensis</name>
    <dbReference type="NCBI Taxonomy" id="1863"/>
    <lineage>
        <taxon>Bacteria</taxon>
        <taxon>Bacillati</taxon>
        <taxon>Actinomycetota</taxon>
        <taxon>Actinomycetes</taxon>
        <taxon>Micrococcales</taxon>
        <taxon>Dermatophilaceae</taxon>
        <taxon>Dermatophilus</taxon>
    </lineage>
</organism>
<evidence type="ECO:0000313" key="2">
    <source>
        <dbReference type="EMBL" id="STD11774.1"/>
    </source>
</evidence>
<keyword evidence="1" id="KW-1133">Transmembrane helix</keyword>
<name>A0AA46H0X4_9MICO</name>